<evidence type="ECO:0008006" key="3">
    <source>
        <dbReference type="Google" id="ProtNLM"/>
    </source>
</evidence>
<protein>
    <recommendedName>
        <fullName evidence="3">LLM class flavin-dependent oxidoreductase</fullName>
    </recommendedName>
</protein>
<sequence>MTVLSADPTTVPAASPTGTVVLDPVRHGLVDAAGGSRDLDAMLDEARAAERDGATSVVVPTAGAGAPAPRHWPATAQALAVLLATTRVRVVVPLRARAWSVDAVARFATSATGLAGDRLVVRVLGAGAEPFATRLRAAWPGTVVVGEADPADPVAA</sequence>
<dbReference type="Proteomes" id="UP001385809">
    <property type="component" value="Unassembled WGS sequence"/>
</dbReference>
<reference evidence="1 2" key="1">
    <citation type="submission" date="2024-03" db="EMBL/GenBank/DDBJ databases">
        <title>Actinomycetospora sp. OC33-EN08, a novel actinomycete isolated from wild orchid (Aerides multiflora).</title>
        <authorList>
            <person name="Suriyachadkun C."/>
        </authorList>
    </citation>
    <scope>NUCLEOTIDE SEQUENCE [LARGE SCALE GENOMIC DNA]</scope>
    <source>
        <strain evidence="1 2">OC33-EN08</strain>
    </source>
</reference>
<comment type="caution">
    <text evidence="1">The sequence shown here is derived from an EMBL/GenBank/DDBJ whole genome shotgun (WGS) entry which is preliminary data.</text>
</comment>
<accession>A0ABU8MYW7</accession>
<organism evidence="1 2">
    <name type="scientific">Actinomycetospora aurantiaca</name>
    <dbReference type="NCBI Taxonomy" id="3129233"/>
    <lineage>
        <taxon>Bacteria</taxon>
        <taxon>Bacillati</taxon>
        <taxon>Actinomycetota</taxon>
        <taxon>Actinomycetes</taxon>
        <taxon>Pseudonocardiales</taxon>
        <taxon>Pseudonocardiaceae</taxon>
        <taxon>Actinomycetospora</taxon>
    </lineage>
</organism>
<proteinExistence type="predicted"/>
<keyword evidence="2" id="KW-1185">Reference proteome</keyword>
<dbReference type="EMBL" id="JBBEGN010000029">
    <property type="protein sequence ID" value="MEJ2871845.1"/>
    <property type="molecule type" value="Genomic_DNA"/>
</dbReference>
<gene>
    <name evidence="1" type="ORF">WCD74_29085</name>
</gene>
<dbReference type="RefSeq" id="WP_337698425.1">
    <property type="nucleotide sequence ID" value="NZ_JBBEGN010000029.1"/>
</dbReference>
<name>A0ABU8MYW7_9PSEU</name>
<evidence type="ECO:0000313" key="1">
    <source>
        <dbReference type="EMBL" id="MEJ2871845.1"/>
    </source>
</evidence>
<evidence type="ECO:0000313" key="2">
    <source>
        <dbReference type="Proteomes" id="UP001385809"/>
    </source>
</evidence>